<feature type="compositionally biased region" description="Acidic residues" evidence="4">
    <location>
        <begin position="707"/>
        <end position="716"/>
    </location>
</feature>
<feature type="region of interest" description="Disordered" evidence="4">
    <location>
        <begin position="1"/>
        <end position="29"/>
    </location>
</feature>
<feature type="compositionally biased region" description="Low complexity" evidence="4">
    <location>
        <begin position="722"/>
        <end position="733"/>
    </location>
</feature>
<dbReference type="InterPro" id="IPR011993">
    <property type="entry name" value="PH-like_dom_sf"/>
</dbReference>
<dbReference type="PROSITE" id="PS50297">
    <property type="entry name" value="ANK_REP_REGION"/>
    <property type="match status" value="1"/>
</dbReference>
<dbReference type="InterPro" id="IPR036770">
    <property type="entry name" value="Ankyrin_rpt-contain_sf"/>
</dbReference>
<name>A0ABR1GBM3_AURAN</name>
<protein>
    <submittedName>
        <fullName evidence="6">Spectrin binding protein</fullName>
    </submittedName>
</protein>
<dbReference type="EMBL" id="JBBJCI010000035">
    <property type="protein sequence ID" value="KAK7253440.1"/>
    <property type="molecule type" value="Genomic_DNA"/>
</dbReference>
<evidence type="ECO:0000256" key="1">
    <source>
        <dbReference type="ARBA" id="ARBA00022737"/>
    </source>
</evidence>
<feature type="region of interest" description="Disordered" evidence="4">
    <location>
        <begin position="705"/>
        <end position="768"/>
    </location>
</feature>
<dbReference type="SUPFAM" id="SSF48403">
    <property type="entry name" value="Ankyrin repeat"/>
    <property type="match status" value="1"/>
</dbReference>
<evidence type="ECO:0000259" key="5">
    <source>
        <dbReference type="PROSITE" id="PS50020"/>
    </source>
</evidence>
<feature type="compositionally biased region" description="Pro residues" evidence="4">
    <location>
        <begin position="110"/>
        <end position="128"/>
    </location>
</feature>
<dbReference type="InterPro" id="IPR002110">
    <property type="entry name" value="Ankyrin_rpt"/>
</dbReference>
<feature type="compositionally biased region" description="Low complexity" evidence="4">
    <location>
        <begin position="400"/>
        <end position="435"/>
    </location>
</feature>
<dbReference type="SUPFAM" id="SSF50729">
    <property type="entry name" value="PH domain-like"/>
    <property type="match status" value="1"/>
</dbReference>
<accession>A0ABR1GBM3</accession>
<evidence type="ECO:0000313" key="7">
    <source>
        <dbReference type="Proteomes" id="UP001363151"/>
    </source>
</evidence>
<comment type="caution">
    <text evidence="6">The sequence shown here is derived from an EMBL/GenBank/DDBJ whole genome shotgun (WGS) entry which is preliminary data.</text>
</comment>
<feature type="compositionally biased region" description="Basic and acidic residues" evidence="4">
    <location>
        <begin position="133"/>
        <end position="142"/>
    </location>
</feature>
<dbReference type="Pfam" id="PF13857">
    <property type="entry name" value="Ank_5"/>
    <property type="match status" value="1"/>
</dbReference>
<keyword evidence="2 3" id="KW-0040">ANK repeat</keyword>
<keyword evidence="7" id="KW-1185">Reference proteome</keyword>
<feature type="region of interest" description="Disordered" evidence="4">
    <location>
        <begin position="384"/>
        <end position="458"/>
    </location>
</feature>
<dbReference type="PROSITE" id="PS50088">
    <property type="entry name" value="ANK_REPEAT"/>
    <property type="match status" value="2"/>
</dbReference>
<dbReference type="PROSITE" id="PS01159">
    <property type="entry name" value="WW_DOMAIN_1"/>
    <property type="match status" value="1"/>
</dbReference>
<feature type="region of interest" description="Disordered" evidence="4">
    <location>
        <begin position="80"/>
        <end position="187"/>
    </location>
</feature>
<evidence type="ECO:0000256" key="4">
    <source>
        <dbReference type="SAM" id="MobiDB-lite"/>
    </source>
</evidence>
<dbReference type="Gene3D" id="2.30.29.30">
    <property type="entry name" value="Pleckstrin-homology domain (PH domain)/Phosphotyrosine-binding domain (PTB)"/>
    <property type="match status" value="1"/>
</dbReference>
<dbReference type="Pfam" id="PF00023">
    <property type="entry name" value="Ank"/>
    <property type="match status" value="1"/>
</dbReference>
<sequence>MEPALPEETVTKNDVQKASSERVGPMDDVLDSEVPVEIVQKQSLLRKRLPAKTADAGTVEEIALAALEMKSHMEGEIQRLRLENEAMRHESLAGRRAGARRPDPQGALSPTPPVPPPAKSPFKSPPFASPEARSAEKPRREASSPVVEELASLRRRNAELQRELQKSERAWQTPTATSRRPSLSTLGASPVWVGGEPRASPENSAAPRVPFFAPANPGPFRSGRSTSSGARDSLGLLAAALDVFPPRLRQGGFLWKVPFSSSGVMPQKRWFRVALRRGGAGRPDEVVLTWCTSRATTASESVSAQGDRSLSLEDVLELRGGHQTPAWWVQAAAKRTLPVADLCWSLVSKDRTLDVAAEDDRDARAWKRGLRAVVAMLQRERALRFSEDSEQPQVDDDLSVRSVALASSRSGDSRDSTPSSTRSSRSGGPASSRSGGSRGRRTRHFDADIPEEAEKSPRATLVDALRRGDALAARAALAGMMASGADAVAANALAQCEDRSGRTEAPLHVAARLGRVDLAELLLEHHADARVRDNAGKTPAHVLLETRGDGGRDVLAVLLDAAGDDVLEARDDGGDVVLHVAARVGALRCARLLLQTACDPSPKNHDGLTPGDVARSKRDAAIANLIDEYGFDGEPTDFSAADDAPAPPLELFATAEGDEWQKLFCHDNQHPYYEHIASGHTQWEDPRADDGDGDGAALPLLLGAEAPETEEPEEDPPTSNRSADASPLPALDAPDPPPSPLPALAAPKPAKRLDGAPARKPLMPITNA</sequence>
<dbReference type="Gene3D" id="1.25.40.20">
    <property type="entry name" value="Ankyrin repeat-containing domain"/>
    <property type="match status" value="1"/>
</dbReference>
<feature type="compositionally biased region" description="Basic and acidic residues" evidence="4">
    <location>
        <begin position="156"/>
        <end position="169"/>
    </location>
</feature>
<evidence type="ECO:0000256" key="3">
    <source>
        <dbReference type="PROSITE-ProRule" id="PRU00023"/>
    </source>
</evidence>
<dbReference type="PROSITE" id="PS50020">
    <property type="entry name" value="WW_DOMAIN_2"/>
    <property type="match status" value="1"/>
</dbReference>
<feature type="compositionally biased region" description="Acidic residues" evidence="4">
    <location>
        <begin position="388"/>
        <end position="397"/>
    </location>
</feature>
<feature type="repeat" description="ANK" evidence="3">
    <location>
        <begin position="502"/>
        <end position="534"/>
    </location>
</feature>
<proteinExistence type="predicted"/>
<gene>
    <name evidence="6" type="ORF">SO694_00001820</name>
</gene>
<dbReference type="PANTHER" id="PTHR24123">
    <property type="entry name" value="ANKYRIN REPEAT-CONTAINING"/>
    <property type="match status" value="1"/>
</dbReference>
<dbReference type="SMART" id="SM00248">
    <property type="entry name" value="ANK"/>
    <property type="match status" value="3"/>
</dbReference>
<reference evidence="6 7" key="1">
    <citation type="submission" date="2024-03" db="EMBL/GenBank/DDBJ databases">
        <title>Aureococcus anophagefferens CCMP1851 and Kratosvirus quantuckense: Draft genome of a second virus-susceptible host strain in the model system.</title>
        <authorList>
            <person name="Chase E."/>
            <person name="Truchon A.R."/>
            <person name="Schepens W."/>
            <person name="Wilhelm S.W."/>
        </authorList>
    </citation>
    <scope>NUCLEOTIDE SEQUENCE [LARGE SCALE GENOMIC DNA]</scope>
    <source>
        <strain evidence="6 7">CCMP1851</strain>
    </source>
</reference>
<feature type="repeat" description="ANK" evidence="3">
    <location>
        <begin position="573"/>
        <end position="605"/>
    </location>
</feature>
<dbReference type="Proteomes" id="UP001363151">
    <property type="component" value="Unassembled WGS sequence"/>
</dbReference>
<keyword evidence="1" id="KW-0677">Repeat</keyword>
<feature type="compositionally biased region" description="Polar residues" evidence="4">
    <location>
        <begin position="170"/>
        <end position="187"/>
    </location>
</feature>
<feature type="domain" description="WW" evidence="5">
    <location>
        <begin position="660"/>
        <end position="688"/>
    </location>
</feature>
<evidence type="ECO:0000256" key="2">
    <source>
        <dbReference type="ARBA" id="ARBA00023043"/>
    </source>
</evidence>
<evidence type="ECO:0000313" key="6">
    <source>
        <dbReference type="EMBL" id="KAK7253440.1"/>
    </source>
</evidence>
<dbReference type="InterPro" id="IPR051165">
    <property type="entry name" value="Multifunctional_ANK_Repeat"/>
</dbReference>
<organism evidence="6 7">
    <name type="scientific">Aureococcus anophagefferens</name>
    <name type="common">Harmful bloom alga</name>
    <dbReference type="NCBI Taxonomy" id="44056"/>
    <lineage>
        <taxon>Eukaryota</taxon>
        <taxon>Sar</taxon>
        <taxon>Stramenopiles</taxon>
        <taxon>Ochrophyta</taxon>
        <taxon>Pelagophyceae</taxon>
        <taxon>Pelagomonadales</taxon>
        <taxon>Pelagomonadaceae</taxon>
        <taxon>Aureococcus</taxon>
    </lineage>
</organism>
<dbReference type="PANTHER" id="PTHR24123:SF33">
    <property type="entry name" value="PROTEIN HOS4"/>
    <property type="match status" value="1"/>
</dbReference>
<feature type="compositionally biased region" description="Basic and acidic residues" evidence="4">
    <location>
        <begin position="80"/>
        <end position="93"/>
    </location>
</feature>
<dbReference type="InterPro" id="IPR001202">
    <property type="entry name" value="WW_dom"/>
</dbReference>
<feature type="compositionally biased region" description="Basic and acidic residues" evidence="4">
    <location>
        <begin position="444"/>
        <end position="457"/>
    </location>
</feature>